<organism evidence="2 3">
    <name type="scientific">Chelativorans salis</name>
    <dbReference type="NCBI Taxonomy" id="2978478"/>
    <lineage>
        <taxon>Bacteria</taxon>
        <taxon>Pseudomonadati</taxon>
        <taxon>Pseudomonadota</taxon>
        <taxon>Alphaproteobacteria</taxon>
        <taxon>Hyphomicrobiales</taxon>
        <taxon>Phyllobacteriaceae</taxon>
        <taxon>Chelativorans</taxon>
    </lineage>
</organism>
<name>A0ABT2LHI1_9HYPH</name>
<reference evidence="2 3" key="1">
    <citation type="submission" date="2022-09" db="EMBL/GenBank/DDBJ databases">
        <title>Chelativorans salina sp. nov., a novel slightly halophilic bacterium isolated from a saline lake sediment enrichment.</title>
        <authorList>
            <person name="Gao L."/>
            <person name="Fang B.-Z."/>
            <person name="Li W.-J."/>
        </authorList>
    </citation>
    <scope>NUCLEOTIDE SEQUENCE [LARGE SCALE GENOMIC DNA]</scope>
    <source>
        <strain evidence="2 3">EGI FJ00035</strain>
    </source>
</reference>
<dbReference type="Proteomes" id="UP001320831">
    <property type="component" value="Unassembled WGS sequence"/>
</dbReference>
<dbReference type="InterPro" id="IPR036390">
    <property type="entry name" value="WH_DNA-bd_sf"/>
</dbReference>
<evidence type="ECO:0000313" key="2">
    <source>
        <dbReference type="EMBL" id="MCT7373787.1"/>
    </source>
</evidence>
<accession>A0ABT2LHI1</accession>
<dbReference type="PANTHER" id="PTHR33164">
    <property type="entry name" value="TRANSCRIPTIONAL REGULATOR, MARR FAMILY"/>
    <property type="match status" value="1"/>
</dbReference>
<sequence>MREQSGTVSSNLPGHFIRRLHQLSTQVFMQRVQEAGHNLTPVQFAALDALRHRPGVDQAGLADMIAKDRATAGAVVDRLRQKGLIERAVNRRDKRARELTLTSDGEAILAAVTPVVVQLQREILPGLDDSEYRQFIELAAKAVKATGLRGAS</sequence>
<evidence type="ECO:0000259" key="1">
    <source>
        <dbReference type="PROSITE" id="PS50995"/>
    </source>
</evidence>
<dbReference type="InterPro" id="IPR039422">
    <property type="entry name" value="MarR/SlyA-like"/>
</dbReference>
<dbReference type="InterPro" id="IPR036388">
    <property type="entry name" value="WH-like_DNA-bd_sf"/>
</dbReference>
<dbReference type="Gene3D" id="1.10.10.10">
    <property type="entry name" value="Winged helix-like DNA-binding domain superfamily/Winged helix DNA-binding domain"/>
    <property type="match status" value="1"/>
</dbReference>
<gene>
    <name evidence="2" type="ORF">N5A92_01865</name>
</gene>
<proteinExistence type="predicted"/>
<comment type="caution">
    <text evidence="2">The sequence shown here is derived from an EMBL/GenBank/DDBJ whole genome shotgun (WGS) entry which is preliminary data.</text>
</comment>
<dbReference type="PROSITE" id="PS50995">
    <property type="entry name" value="HTH_MARR_2"/>
    <property type="match status" value="1"/>
</dbReference>
<dbReference type="PANTHER" id="PTHR33164:SF95">
    <property type="entry name" value="TRANSCRIPTIONAL REGULATOR"/>
    <property type="match status" value="1"/>
</dbReference>
<dbReference type="PRINTS" id="PR00598">
    <property type="entry name" value="HTHMARR"/>
</dbReference>
<feature type="domain" description="HTH marR-type" evidence="1">
    <location>
        <begin position="13"/>
        <end position="144"/>
    </location>
</feature>
<dbReference type="RefSeq" id="WP_260900114.1">
    <property type="nucleotide sequence ID" value="NZ_JAOCZP010000001.1"/>
</dbReference>
<dbReference type="Pfam" id="PF12802">
    <property type="entry name" value="MarR_2"/>
    <property type="match status" value="1"/>
</dbReference>
<evidence type="ECO:0000313" key="3">
    <source>
        <dbReference type="Proteomes" id="UP001320831"/>
    </source>
</evidence>
<dbReference type="InterPro" id="IPR000835">
    <property type="entry name" value="HTH_MarR-typ"/>
</dbReference>
<protein>
    <submittedName>
        <fullName evidence="2">MarR family transcriptional regulator</fullName>
    </submittedName>
</protein>
<dbReference type="SUPFAM" id="SSF46785">
    <property type="entry name" value="Winged helix' DNA-binding domain"/>
    <property type="match status" value="1"/>
</dbReference>
<keyword evidence="3" id="KW-1185">Reference proteome</keyword>
<dbReference type="EMBL" id="JAOCZP010000001">
    <property type="protein sequence ID" value="MCT7373787.1"/>
    <property type="molecule type" value="Genomic_DNA"/>
</dbReference>
<dbReference type="SMART" id="SM00347">
    <property type="entry name" value="HTH_MARR"/>
    <property type="match status" value="1"/>
</dbReference>